<accession>A0A4Y2GBG0</accession>
<gene>
    <name evidence="1" type="ORF">AVEN_2494_1</name>
</gene>
<reference evidence="1 2" key="1">
    <citation type="journal article" date="2019" name="Sci. Rep.">
        <title>Orb-weaving spider Araneus ventricosus genome elucidates the spidroin gene catalogue.</title>
        <authorList>
            <person name="Kono N."/>
            <person name="Nakamura H."/>
            <person name="Ohtoshi R."/>
            <person name="Moran D.A.P."/>
            <person name="Shinohara A."/>
            <person name="Yoshida Y."/>
            <person name="Fujiwara M."/>
            <person name="Mori M."/>
            <person name="Tomita M."/>
            <person name="Arakawa K."/>
        </authorList>
    </citation>
    <scope>NUCLEOTIDE SEQUENCE [LARGE SCALE GENOMIC DNA]</scope>
</reference>
<dbReference type="EMBL" id="BGPR01001325">
    <property type="protein sequence ID" value="GBM51142.1"/>
    <property type="molecule type" value="Genomic_DNA"/>
</dbReference>
<dbReference type="AlphaFoldDB" id="A0A4Y2GBG0"/>
<evidence type="ECO:0000313" key="2">
    <source>
        <dbReference type="Proteomes" id="UP000499080"/>
    </source>
</evidence>
<name>A0A4Y2GBG0_ARAVE</name>
<comment type="caution">
    <text evidence="1">The sequence shown here is derived from an EMBL/GenBank/DDBJ whole genome shotgun (WGS) entry which is preliminary data.</text>
</comment>
<sequence length="101" mass="11296">MSNYFRLSSSTVEMVNPLTPKLAVTGHATSILVGRISAGYCSECEEKVDGRVVIKGPFGVKIRDERPSIHIFPPPVVRRKKETGWKNLFHLSISKQPPYIT</sequence>
<dbReference type="Proteomes" id="UP000499080">
    <property type="component" value="Unassembled WGS sequence"/>
</dbReference>
<proteinExistence type="predicted"/>
<organism evidence="1 2">
    <name type="scientific">Araneus ventricosus</name>
    <name type="common">Orbweaver spider</name>
    <name type="synonym">Epeira ventricosa</name>
    <dbReference type="NCBI Taxonomy" id="182803"/>
    <lineage>
        <taxon>Eukaryota</taxon>
        <taxon>Metazoa</taxon>
        <taxon>Ecdysozoa</taxon>
        <taxon>Arthropoda</taxon>
        <taxon>Chelicerata</taxon>
        <taxon>Arachnida</taxon>
        <taxon>Araneae</taxon>
        <taxon>Araneomorphae</taxon>
        <taxon>Entelegynae</taxon>
        <taxon>Araneoidea</taxon>
        <taxon>Araneidae</taxon>
        <taxon>Araneus</taxon>
    </lineage>
</organism>
<protein>
    <submittedName>
        <fullName evidence="1">Uncharacterized protein</fullName>
    </submittedName>
</protein>
<evidence type="ECO:0000313" key="1">
    <source>
        <dbReference type="EMBL" id="GBM51142.1"/>
    </source>
</evidence>
<keyword evidence="2" id="KW-1185">Reference proteome</keyword>